<feature type="domain" description="Cytochrome c" evidence="14">
    <location>
        <begin position="37"/>
        <end position="140"/>
    </location>
</feature>
<dbReference type="InterPro" id="IPR036909">
    <property type="entry name" value="Cyt_c-like_dom_sf"/>
</dbReference>
<name>A0A833URP7_BURL3</name>
<keyword evidence="8" id="KW-0249">Electron transport</keyword>
<feature type="binding site" description="covalent" evidence="11">
    <location>
        <position position="198"/>
    </location>
    <ligand>
        <name>heme c</name>
        <dbReference type="ChEBI" id="CHEBI:61717"/>
        <label>2</label>
    </ligand>
</feature>
<feature type="domain" description="Cytochrome c" evidence="14">
    <location>
        <begin position="183"/>
        <end position="299"/>
    </location>
</feature>
<sequence length="460" mass="48834">MGKQRTKPAMISFGLLLTFATLATWLQPAAANAQDAAQIARGAYLARVGDCVACHTSRHDQPFAGGLPMATPFGTIYSTNITPDVRHGIGSYSYDDFAAALRKGVAKDGHLLYPAMPYPSFSKVSDTDTRALYAYFMHGVRPIDQPNPQTRLHFPFNLRVMLTGWNLLFRPAGAYRADPAQSAVWNRGAYLVQGLAHCGACHTPHGVMGEEKAFDARGTDLYLSGYTLAGWHAPNLRAGHGNGNGTGERSRDSIVQLLRTGRSHGSATFGGMSEVVENSTQYFSDADLHAVADYLGSLRPDHAPPTPAAPPVKPDATTALRSGVTPTGGALLYIDNCNACHRSDGSGAMKAFPALAGNAVVTSDDPSSVIHVILTGSRMPSTRADPAPLAMPAFGWRLSDPQVAELATFVRSSWGNRGSPVSAADVAKVRQQVDPAQLKRIRAAVTNEVTDDGVPGPTGK</sequence>
<dbReference type="InterPro" id="IPR009056">
    <property type="entry name" value="Cyt_c-like_dom"/>
</dbReference>
<keyword evidence="7" id="KW-0677">Repeat</keyword>
<keyword evidence="5 12" id="KW-0479">Metal-binding</keyword>
<dbReference type="InterPro" id="IPR014353">
    <property type="entry name" value="Membr-bd_ADH_cyt_c"/>
</dbReference>
<dbReference type="GO" id="GO:0016614">
    <property type="term" value="F:oxidoreductase activity, acting on CH-OH group of donors"/>
    <property type="evidence" value="ECO:0007669"/>
    <property type="project" value="InterPro"/>
</dbReference>
<keyword evidence="4 11" id="KW-0349">Heme</keyword>
<keyword evidence="2" id="KW-0813">Transport</keyword>
<dbReference type="GO" id="GO:0009055">
    <property type="term" value="F:electron transfer activity"/>
    <property type="evidence" value="ECO:0007669"/>
    <property type="project" value="InterPro"/>
</dbReference>
<dbReference type="PRINTS" id="PR00605">
    <property type="entry name" value="CYTCHROMECIC"/>
</dbReference>
<keyword evidence="6 13" id="KW-0732">Signal</keyword>
<evidence type="ECO:0000256" key="1">
    <source>
        <dbReference type="ARBA" id="ARBA00004236"/>
    </source>
</evidence>
<comment type="subcellular location">
    <subcellularLocation>
        <location evidence="1">Cell membrane</location>
    </subcellularLocation>
</comment>
<feature type="binding site" description="axial binding residue" evidence="12">
    <location>
        <position position="202"/>
    </location>
    <ligand>
        <name>heme c</name>
        <dbReference type="ChEBI" id="CHEBI:61717"/>
        <label>2</label>
    </ligand>
    <ligandPart>
        <name>Fe</name>
        <dbReference type="ChEBI" id="CHEBI:18248"/>
    </ligandPart>
</feature>
<accession>A0A833URP7</accession>
<evidence type="ECO:0000256" key="4">
    <source>
        <dbReference type="ARBA" id="ARBA00022617"/>
    </source>
</evidence>
<evidence type="ECO:0000256" key="12">
    <source>
        <dbReference type="PIRSR" id="PIRSR000018-51"/>
    </source>
</evidence>
<dbReference type="PIRSF" id="PIRSF000018">
    <property type="entry name" value="Mb_ADH_cyt_c"/>
    <property type="match status" value="1"/>
</dbReference>
<evidence type="ECO:0000259" key="14">
    <source>
        <dbReference type="PROSITE" id="PS51007"/>
    </source>
</evidence>
<evidence type="ECO:0000313" key="16">
    <source>
        <dbReference type="Proteomes" id="UP000467522"/>
    </source>
</evidence>
<dbReference type="PANTHER" id="PTHR35008">
    <property type="entry name" value="BLL4482 PROTEIN-RELATED"/>
    <property type="match status" value="1"/>
</dbReference>
<evidence type="ECO:0000256" key="8">
    <source>
        <dbReference type="ARBA" id="ARBA00022982"/>
    </source>
</evidence>
<dbReference type="InterPro" id="IPR008168">
    <property type="entry name" value="Cyt_C_IC"/>
</dbReference>
<evidence type="ECO:0000256" key="11">
    <source>
        <dbReference type="PIRSR" id="PIRSR000018-50"/>
    </source>
</evidence>
<feature type="binding site" description="covalent" evidence="11">
    <location>
        <position position="337"/>
    </location>
    <ligand>
        <name>heme c</name>
        <dbReference type="ChEBI" id="CHEBI:61717"/>
        <label>3</label>
    </ligand>
</feature>
<evidence type="ECO:0000256" key="7">
    <source>
        <dbReference type="ARBA" id="ARBA00022737"/>
    </source>
</evidence>
<comment type="caution">
    <text evidence="15">The sequence shown here is derived from an EMBL/GenBank/DDBJ whole genome shotgun (WGS) entry which is preliminary data.</text>
</comment>
<dbReference type="PROSITE" id="PS51007">
    <property type="entry name" value="CYTC"/>
    <property type="match status" value="3"/>
</dbReference>
<dbReference type="GO" id="GO:0005886">
    <property type="term" value="C:plasma membrane"/>
    <property type="evidence" value="ECO:0007669"/>
    <property type="project" value="UniProtKB-SubCell"/>
</dbReference>
<feature type="binding site" description="axial binding residue" evidence="12">
    <location>
        <position position="55"/>
    </location>
    <ligand>
        <name>heme c</name>
        <dbReference type="ChEBI" id="CHEBI:61717"/>
        <label>1</label>
    </ligand>
    <ligandPart>
        <name>Fe</name>
        <dbReference type="ChEBI" id="CHEBI:18248"/>
    </ligandPart>
</feature>
<evidence type="ECO:0000256" key="5">
    <source>
        <dbReference type="ARBA" id="ARBA00022723"/>
    </source>
</evidence>
<comment type="cofactor">
    <cofactor evidence="11">
        <name>heme c</name>
        <dbReference type="ChEBI" id="CHEBI:61717"/>
    </cofactor>
    <text evidence="11">Binds 3 heme c groups covalently per subunit.</text>
</comment>
<evidence type="ECO:0000256" key="2">
    <source>
        <dbReference type="ARBA" id="ARBA00022448"/>
    </source>
</evidence>
<feature type="domain" description="Cytochrome c" evidence="14">
    <location>
        <begin position="323"/>
        <end position="414"/>
    </location>
</feature>
<dbReference type="SUPFAM" id="SSF46626">
    <property type="entry name" value="Cytochrome c"/>
    <property type="match status" value="3"/>
</dbReference>
<dbReference type="Pfam" id="PF00034">
    <property type="entry name" value="Cytochrom_C"/>
    <property type="match status" value="1"/>
</dbReference>
<dbReference type="Proteomes" id="UP000467522">
    <property type="component" value="Unassembled WGS sequence"/>
</dbReference>
<feature type="binding site" description="covalent" evidence="11">
    <location>
        <position position="51"/>
    </location>
    <ligand>
        <name>heme c</name>
        <dbReference type="ChEBI" id="CHEBI:61717"/>
        <label>1</label>
    </ligand>
</feature>
<feature type="binding site" description="covalent" evidence="11">
    <location>
        <position position="54"/>
    </location>
    <ligand>
        <name>heme c</name>
        <dbReference type="ChEBI" id="CHEBI:61717"/>
        <label>1</label>
    </ligand>
</feature>
<feature type="binding site" description="covalent" evidence="11">
    <location>
        <position position="201"/>
    </location>
    <ligand>
        <name>heme c</name>
        <dbReference type="ChEBI" id="CHEBI:61717"/>
        <label>2</label>
    </ligand>
</feature>
<dbReference type="EMBL" id="WNDV01000001">
    <property type="protein sequence ID" value="KAF1040448.1"/>
    <property type="molecule type" value="Genomic_DNA"/>
</dbReference>
<dbReference type="PANTHER" id="PTHR35008:SF8">
    <property type="entry name" value="ALCOHOL DEHYDROGENASE CYTOCHROME C SUBUNIT"/>
    <property type="match status" value="1"/>
</dbReference>
<organism evidence="15 16">
    <name type="scientific">Burkholderia lata (strain ATCC 17760 / DSM 23089 / LMG 22485 / NCIMB 9086 / R18194 / 383)</name>
    <dbReference type="NCBI Taxonomy" id="482957"/>
    <lineage>
        <taxon>Bacteria</taxon>
        <taxon>Pseudomonadati</taxon>
        <taxon>Pseudomonadota</taxon>
        <taxon>Betaproteobacteria</taxon>
        <taxon>Burkholderiales</taxon>
        <taxon>Burkholderiaceae</taxon>
        <taxon>Burkholderia</taxon>
        <taxon>Burkholderia cepacia complex</taxon>
    </lineage>
</organism>
<evidence type="ECO:0000256" key="3">
    <source>
        <dbReference type="ARBA" id="ARBA00022475"/>
    </source>
</evidence>
<protein>
    <submittedName>
        <fullName evidence="15">Gluconate 2-dehydrogenase cytochrome c subunit</fullName>
    </submittedName>
</protein>
<dbReference type="Gene3D" id="1.10.760.10">
    <property type="entry name" value="Cytochrome c-like domain"/>
    <property type="match status" value="3"/>
</dbReference>
<feature type="signal peptide" evidence="13">
    <location>
        <begin position="1"/>
        <end position="23"/>
    </location>
</feature>
<evidence type="ECO:0000256" key="6">
    <source>
        <dbReference type="ARBA" id="ARBA00022729"/>
    </source>
</evidence>
<dbReference type="GO" id="GO:0020037">
    <property type="term" value="F:heme binding"/>
    <property type="evidence" value="ECO:0007669"/>
    <property type="project" value="InterPro"/>
</dbReference>
<gene>
    <name evidence="15" type="ORF">GAK33_00065</name>
</gene>
<keyword evidence="9 12" id="KW-0408">Iron</keyword>
<evidence type="ECO:0000313" key="15">
    <source>
        <dbReference type="EMBL" id="KAF1040448.1"/>
    </source>
</evidence>
<feature type="binding site" description="axial binding residue" evidence="12">
    <location>
        <position position="341"/>
    </location>
    <ligand>
        <name>heme c</name>
        <dbReference type="ChEBI" id="CHEBI:61717"/>
        <label>3</label>
    </ligand>
    <ligandPart>
        <name>Fe</name>
        <dbReference type="ChEBI" id="CHEBI:18248"/>
    </ligandPart>
</feature>
<keyword evidence="3" id="KW-1003">Cell membrane</keyword>
<dbReference type="AlphaFoldDB" id="A0A833URP7"/>
<evidence type="ECO:0000256" key="13">
    <source>
        <dbReference type="SAM" id="SignalP"/>
    </source>
</evidence>
<dbReference type="InterPro" id="IPR051459">
    <property type="entry name" value="Cytochrome_c-type_DH"/>
</dbReference>
<proteinExistence type="predicted"/>
<feature type="binding site" description="covalent" evidence="11">
    <location>
        <position position="340"/>
    </location>
    <ligand>
        <name>heme c</name>
        <dbReference type="ChEBI" id="CHEBI:61717"/>
        <label>3</label>
    </ligand>
</feature>
<reference evidence="16" key="1">
    <citation type="journal article" date="2020" name="MBio">
        <title>Horizontal gene transfer to a defensive symbiont with a reduced genome amongst a multipartite beetle microbiome.</title>
        <authorList>
            <person name="Waterworth S.C."/>
            <person name="Florez L.V."/>
            <person name="Rees E.R."/>
            <person name="Hertweck C."/>
            <person name="Kaltenpoth M."/>
            <person name="Kwan J.C."/>
        </authorList>
    </citation>
    <scope>NUCLEOTIDE SEQUENCE [LARGE SCALE GENOMIC DNA]</scope>
</reference>
<dbReference type="GO" id="GO:0005506">
    <property type="term" value="F:iron ion binding"/>
    <property type="evidence" value="ECO:0007669"/>
    <property type="project" value="InterPro"/>
</dbReference>
<keyword evidence="10" id="KW-0472">Membrane</keyword>
<feature type="chain" id="PRO_5032991801" evidence="13">
    <location>
        <begin position="24"/>
        <end position="460"/>
    </location>
</feature>
<evidence type="ECO:0000256" key="10">
    <source>
        <dbReference type="ARBA" id="ARBA00023136"/>
    </source>
</evidence>
<evidence type="ECO:0000256" key="9">
    <source>
        <dbReference type="ARBA" id="ARBA00023004"/>
    </source>
</evidence>